<dbReference type="SUPFAM" id="SSF47413">
    <property type="entry name" value="lambda repressor-like DNA-binding domains"/>
    <property type="match status" value="1"/>
</dbReference>
<organism evidence="4 5">
    <name type="scientific">Heyndrickxia acidicola</name>
    <dbReference type="NCBI Taxonomy" id="209389"/>
    <lineage>
        <taxon>Bacteria</taxon>
        <taxon>Bacillati</taxon>
        <taxon>Bacillota</taxon>
        <taxon>Bacilli</taxon>
        <taxon>Bacillales</taxon>
        <taxon>Bacillaceae</taxon>
        <taxon>Heyndrickxia</taxon>
    </lineage>
</organism>
<dbReference type="InterPro" id="IPR001387">
    <property type="entry name" value="Cro/C1-type_HTH"/>
</dbReference>
<dbReference type="RefSeq" id="WP_232317648.1">
    <property type="nucleotide sequence ID" value="NZ_JARMAB010000038.1"/>
</dbReference>
<dbReference type="Gene3D" id="1.10.260.40">
    <property type="entry name" value="lambda repressor-like DNA-binding domains"/>
    <property type="match status" value="1"/>
</dbReference>
<reference evidence="4 5" key="1">
    <citation type="submission" date="2023-03" db="EMBL/GenBank/DDBJ databases">
        <title>Bacillus Genome Sequencing.</title>
        <authorList>
            <person name="Dunlap C."/>
        </authorList>
    </citation>
    <scope>NUCLEOTIDE SEQUENCE [LARGE SCALE GENOMIC DNA]</scope>
    <source>
        <strain evidence="4 5">B-23453</strain>
    </source>
</reference>
<dbReference type="CDD" id="cd00093">
    <property type="entry name" value="HTH_XRE"/>
    <property type="match status" value="1"/>
</dbReference>
<dbReference type="Pfam" id="PF01381">
    <property type="entry name" value="HTH_3"/>
    <property type="match status" value="1"/>
</dbReference>
<evidence type="ECO:0000313" key="5">
    <source>
        <dbReference type="Proteomes" id="UP001341444"/>
    </source>
</evidence>
<dbReference type="Proteomes" id="UP001341444">
    <property type="component" value="Unassembled WGS sequence"/>
</dbReference>
<dbReference type="EMBL" id="JARMAB010000038">
    <property type="protein sequence ID" value="MED1205583.1"/>
    <property type="molecule type" value="Genomic_DNA"/>
</dbReference>
<dbReference type="SMART" id="SM00530">
    <property type="entry name" value="HTH_XRE"/>
    <property type="match status" value="1"/>
</dbReference>
<protein>
    <submittedName>
        <fullName evidence="4">Helix-turn-helix transcriptional regulator</fullName>
    </submittedName>
</protein>
<dbReference type="PROSITE" id="PS50943">
    <property type="entry name" value="HTH_CROC1"/>
    <property type="match status" value="1"/>
</dbReference>
<dbReference type="PANTHER" id="PTHR46797:SF1">
    <property type="entry name" value="METHYLPHOSPHONATE SYNTHASE"/>
    <property type="match status" value="1"/>
</dbReference>
<evidence type="ECO:0000313" key="4">
    <source>
        <dbReference type="EMBL" id="MED1205583.1"/>
    </source>
</evidence>
<feature type="domain" description="HTH cro/C1-type" evidence="3">
    <location>
        <begin position="4"/>
        <end position="59"/>
    </location>
</feature>
<evidence type="ECO:0000256" key="1">
    <source>
        <dbReference type="ARBA" id="ARBA00023125"/>
    </source>
</evidence>
<name>A0ABU6MLL4_9BACI</name>
<sequence>MNKLKEKRLEKGWSQHKLSERSGVPQPTICQIENGSRKYPTHENIRKIAKALGINLDELMDS</sequence>
<keyword evidence="5" id="KW-1185">Reference proteome</keyword>
<dbReference type="PANTHER" id="PTHR46797">
    <property type="entry name" value="HTH-TYPE TRANSCRIPTIONAL REGULATOR"/>
    <property type="match status" value="1"/>
</dbReference>
<dbReference type="InterPro" id="IPR050807">
    <property type="entry name" value="TransReg_Diox_bact_type"/>
</dbReference>
<evidence type="ECO:0000259" key="3">
    <source>
        <dbReference type="PROSITE" id="PS50943"/>
    </source>
</evidence>
<feature type="compositionally biased region" description="Basic and acidic residues" evidence="2">
    <location>
        <begin position="7"/>
        <end position="20"/>
    </location>
</feature>
<accession>A0ABU6MLL4</accession>
<dbReference type="InterPro" id="IPR010982">
    <property type="entry name" value="Lambda_DNA-bd_dom_sf"/>
</dbReference>
<feature type="region of interest" description="Disordered" evidence="2">
    <location>
        <begin position="1"/>
        <end position="31"/>
    </location>
</feature>
<evidence type="ECO:0000256" key="2">
    <source>
        <dbReference type="SAM" id="MobiDB-lite"/>
    </source>
</evidence>
<proteinExistence type="predicted"/>
<comment type="caution">
    <text evidence="4">The sequence shown here is derived from an EMBL/GenBank/DDBJ whole genome shotgun (WGS) entry which is preliminary data.</text>
</comment>
<gene>
    <name evidence="4" type="ORF">P4T90_21345</name>
</gene>
<keyword evidence="1" id="KW-0238">DNA-binding</keyword>